<evidence type="ECO:0000313" key="2">
    <source>
        <dbReference type="EMBL" id="KAK3275045.1"/>
    </source>
</evidence>
<dbReference type="Proteomes" id="UP001190700">
    <property type="component" value="Unassembled WGS sequence"/>
</dbReference>
<sequence>MYSDGEEFVGRSGRRPRRRDGLPRSAQGSGVASGLSRPADWPAPGQGSSGFWGVAGRSESRDWRSGEGGEGVRRALSSQYGALGAESGARPLKPPPGFLSEVPPGTSPPGPLALSRGDGIESASVFASGLRLTVRQEQIPFEHGKGDEFFSPADDYTPGLNKKLVAGKPKQVADDIAYVFQQILPPRYWQTVSGFSKAYAINKKAGEDVNADKALEDRHPRYLGKGKQRPWNPLWVREVRELEPVRYAMEMVRLGTVLGGDEEPVLSDHSLLSEVARHC</sequence>
<dbReference type="EMBL" id="LGRX02007419">
    <property type="protein sequence ID" value="KAK3275045.1"/>
    <property type="molecule type" value="Genomic_DNA"/>
</dbReference>
<proteinExistence type="predicted"/>
<feature type="region of interest" description="Disordered" evidence="1">
    <location>
        <begin position="1"/>
        <end position="72"/>
    </location>
</feature>
<evidence type="ECO:0000313" key="3">
    <source>
        <dbReference type="Proteomes" id="UP001190700"/>
    </source>
</evidence>
<gene>
    <name evidence="2" type="ORF">CYMTET_16806</name>
</gene>
<reference evidence="2 3" key="1">
    <citation type="journal article" date="2015" name="Genome Biol. Evol.">
        <title>Comparative Genomics of a Bacterivorous Green Alga Reveals Evolutionary Causalities and Consequences of Phago-Mixotrophic Mode of Nutrition.</title>
        <authorList>
            <person name="Burns J.A."/>
            <person name="Paasch A."/>
            <person name="Narechania A."/>
            <person name="Kim E."/>
        </authorList>
    </citation>
    <scope>NUCLEOTIDE SEQUENCE [LARGE SCALE GENOMIC DNA]</scope>
    <source>
        <strain evidence="2 3">PLY_AMNH</strain>
    </source>
</reference>
<organism evidence="2 3">
    <name type="scientific">Cymbomonas tetramitiformis</name>
    <dbReference type="NCBI Taxonomy" id="36881"/>
    <lineage>
        <taxon>Eukaryota</taxon>
        <taxon>Viridiplantae</taxon>
        <taxon>Chlorophyta</taxon>
        <taxon>Pyramimonadophyceae</taxon>
        <taxon>Pyramimonadales</taxon>
        <taxon>Pyramimonadaceae</taxon>
        <taxon>Cymbomonas</taxon>
    </lineage>
</organism>
<accession>A0AAE0L7Y6</accession>
<comment type="caution">
    <text evidence="2">The sequence shown here is derived from an EMBL/GenBank/DDBJ whole genome shotgun (WGS) entry which is preliminary data.</text>
</comment>
<keyword evidence="3" id="KW-1185">Reference proteome</keyword>
<feature type="region of interest" description="Disordered" evidence="1">
    <location>
        <begin position="85"/>
        <end position="117"/>
    </location>
</feature>
<evidence type="ECO:0000256" key="1">
    <source>
        <dbReference type="SAM" id="MobiDB-lite"/>
    </source>
</evidence>
<feature type="compositionally biased region" description="Basic and acidic residues" evidence="1">
    <location>
        <begin position="58"/>
        <end position="72"/>
    </location>
</feature>
<dbReference type="AlphaFoldDB" id="A0AAE0L7Y6"/>
<protein>
    <submittedName>
        <fullName evidence="2">Uncharacterized protein</fullName>
    </submittedName>
</protein>
<name>A0AAE0L7Y6_9CHLO</name>